<evidence type="ECO:0000313" key="12">
    <source>
        <dbReference type="Proteomes" id="UP001314241"/>
    </source>
</evidence>
<keyword evidence="6" id="KW-0067">ATP-binding</keyword>
<dbReference type="Proteomes" id="UP001314241">
    <property type="component" value="Unassembled WGS sequence"/>
</dbReference>
<sequence>MYEKLTTSLKQAGLLSQLFDGNFGIEIEEHRVQTGRKSLSQHVHPVALGDRRVQPYFQTDFSESQEELVTAPQSSIDKALRNLRELENILNEQLADDEVIWPLSMPPHLAPDDVTFLEEHFERYWYQDYRDVLLEHYGPYQHIMAGIHLNFSLPDSLIEWYEKEHHFSRAADAKNEVYFQIAQNVVAYRWLLTYLFGAAPISENEGDTLPANHADYEPVRSWRSSRFGFANRDNIHVDFNSFDQHFAQLEKLLANKDLFALSEYYGPVRFKGSDDYAGFKKNGTAYLEFRTFDLNPFADDGLDDKTMNIWHLLILDGLLSEKKWQPNELKKFDEWNEEVALAHPDSPLSAEQKEAAQMLVQQLEGIVALAPADQTASLQGALSYLKMAIANPQETIAFYLSKEIRNDSLSDFAFARGKVVKAARDSEKIDFSLPPAELWPSYVQALELGLRVAFKSDALVITKGNQSWTITENTDLNQLI</sequence>
<evidence type="ECO:0000256" key="8">
    <source>
        <dbReference type="RuleBase" id="RU003544"/>
    </source>
</evidence>
<dbReference type="GO" id="GO:0004357">
    <property type="term" value="F:glutamate-cysteine ligase activity"/>
    <property type="evidence" value="ECO:0007669"/>
    <property type="project" value="UniProtKB-EC"/>
</dbReference>
<keyword evidence="3 8" id="KW-0436">Ligase</keyword>
<keyword evidence="12" id="KW-1185">Reference proteome</keyword>
<evidence type="ECO:0000256" key="6">
    <source>
        <dbReference type="ARBA" id="ARBA00022840"/>
    </source>
</evidence>
<feature type="domain" description="Glutamate--cysteine ligase" evidence="10">
    <location>
        <begin position="261"/>
        <end position="332"/>
    </location>
</feature>
<dbReference type="EMBL" id="CAWVOH010000002">
    <property type="protein sequence ID" value="CAK8054494.1"/>
    <property type="molecule type" value="Genomic_DNA"/>
</dbReference>
<protein>
    <recommendedName>
        <fullName evidence="2 9">Glutamate--cysteine ligase</fullName>
        <ecNumber evidence="2 9">6.3.2.2</ecNumber>
    </recommendedName>
</protein>
<evidence type="ECO:0000256" key="1">
    <source>
        <dbReference type="ARBA" id="ARBA00005006"/>
    </source>
</evidence>
<evidence type="ECO:0000259" key="10">
    <source>
        <dbReference type="Pfam" id="PF04262"/>
    </source>
</evidence>
<dbReference type="EC" id="6.3.2.2" evidence="2 9"/>
<evidence type="ECO:0000256" key="5">
    <source>
        <dbReference type="ARBA" id="ARBA00022741"/>
    </source>
</evidence>
<evidence type="ECO:0000256" key="3">
    <source>
        <dbReference type="ARBA" id="ARBA00022598"/>
    </source>
</evidence>
<keyword evidence="4 8" id="KW-0317">Glutathione biosynthesis</keyword>
<dbReference type="InterPro" id="IPR014746">
    <property type="entry name" value="Gln_synth/guanido_kin_cat_dom"/>
</dbReference>
<dbReference type="Gene3D" id="3.30.590.20">
    <property type="match status" value="1"/>
</dbReference>
<evidence type="ECO:0000256" key="2">
    <source>
        <dbReference type="ARBA" id="ARBA00012220"/>
    </source>
</evidence>
<dbReference type="Pfam" id="PF04262">
    <property type="entry name" value="Glu_cys_ligase"/>
    <property type="match status" value="2"/>
</dbReference>
<comment type="caution">
    <text evidence="11">The sequence shown here is derived from an EMBL/GenBank/DDBJ whole genome shotgun (WGS) entry which is preliminary data.</text>
</comment>
<dbReference type="PANTHER" id="PTHR38761:SF1">
    <property type="entry name" value="GLUTAMATE--CYSTEINE LIGASE"/>
    <property type="match status" value="1"/>
</dbReference>
<organism evidence="11 12">
    <name type="scientific">Eupransor demetentiae</name>
    <dbReference type="NCBI Taxonomy" id="3109584"/>
    <lineage>
        <taxon>Bacteria</taxon>
        <taxon>Bacillati</taxon>
        <taxon>Bacillota</taxon>
        <taxon>Bacilli</taxon>
        <taxon>Lactobacillales</taxon>
        <taxon>Lactobacillaceae</taxon>
        <taxon>Eupransor</taxon>
    </lineage>
</organism>
<evidence type="ECO:0000256" key="9">
    <source>
        <dbReference type="RuleBase" id="RU004391"/>
    </source>
</evidence>
<dbReference type="SUPFAM" id="SSF55931">
    <property type="entry name" value="Glutamine synthetase/guanido kinase"/>
    <property type="match status" value="1"/>
</dbReference>
<gene>
    <name evidence="11" type="ORF">R54876_GBNLAHCA_01063</name>
</gene>
<comment type="pathway">
    <text evidence="1 9">Sulfur metabolism; glutathione biosynthesis; glutathione from L-cysteine and L-glutamate: step 1/2.</text>
</comment>
<evidence type="ECO:0000256" key="4">
    <source>
        <dbReference type="ARBA" id="ARBA00022684"/>
    </source>
</evidence>
<feature type="domain" description="Glutamate--cysteine ligase" evidence="10">
    <location>
        <begin position="9"/>
        <end position="255"/>
    </location>
</feature>
<dbReference type="InterPro" id="IPR006334">
    <property type="entry name" value="Glut_cys_ligase"/>
</dbReference>
<accession>A0ABM9N5M7</accession>
<proteinExistence type="inferred from homology"/>
<dbReference type="InterPro" id="IPR007370">
    <property type="entry name" value="Glu_cys_ligase"/>
</dbReference>
<evidence type="ECO:0000313" key="11">
    <source>
        <dbReference type="EMBL" id="CAK8054494.1"/>
    </source>
</evidence>
<dbReference type="RefSeq" id="WP_349642042.1">
    <property type="nucleotide sequence ID" value="NZ_CAWVOH010000002.1"/>
</dbReference>
<keyword evidence="5" id="KW-0547">Nucleotide-binding</keyword>
<evidence type="ECO:0000256" key="7">
    <source>
        <dbReference type="ARBA" id="ARBA00048819"/>
    </source>
</evidence>
<dbReference type="PANTHER" id="PTHR38761">
    <property type="entry name" value="GLUTAMATE--CYSTEINE LIGASE"/>
    <property type="match status" value="1"/>
</dbReference>
<comment type="catalytic activity">
    <reaction evidence="7 9">
        <text>L-cysteine + L-glutamate + ATP = gamma-L-glutamyl-L-cysteine + ADP + phosphate + H(+)</text>
        <dbReference type="Rhea" id="RHEA:13285"/>
        <dbReference type="ChEBI" id="CHEBI:15378"/>
        <dbReference type="ChEBI" id="CHEBI:29985"/>
        <dbReference type="ChEBI" id="CHEBI:30616"/>
        <dbReference type="ChEBI" id="CHEBI:35235"/>
        <dbReference type="ChEBI" id="CHEBI:43474"/>
        <dbReference type="ChEBI" id="CHEBI:58173"/>
        <dbReference type="ChEBI" id="CHEBI:456216"/>
        <dbReference type="EC" id="6.3.2.2"/>
    </reaction>
</comment>
<name>A0ABM9N5M7_9LACO</name>
<comment type="similarity">
    <text evidence="8">Belongs to the glutamate--cysteine ligase type 1 family.</text>
</comment>
<reference evidence="11 12" key="1">
    <citation type="submission" date="2024-01" db="EMBL/GenBank/DDBJ databases">
        <authorList>
            <person name="Botero Cardona J."/>
        </authorList>
    </citation>
    <scope>NUCLEOTIDE SEQUENCE [LARGE SCALE GENOMIC DNA]</scope>
    <source>
        <strain evidence="11 12">LMG 33000</strain>
    </source>
</reference>